<dbReference type="RefSeq" id="WP_002588822.1">
    <property type="nucleotide sequence ID" value="NZ_BJLB01000001.1"/>
</dbReference>
<dbReference type="InterPro" id="IPR005039">
    <property type="entry name" value="Ant_C"/>
</dbReference>
<evidence type="ECO:0000313" key="6">
    <source>
        <dbReference type="Proteomes" id="UP000501069"/>
    </source>
</evidence>
<evidence type="ECO:0000313" key="3">
    <source>
        <dbReference type="EMBL" id="GEA37644.1"/>
    </source>
</evidence>
<dbReference type="EMBL" id="BJLB01000001">
    <property type="protein sequence ID" value="GEA37644.1"/>
    <property type="molecule type" value="Genomic_DNA"/>
</dbReference>
<accession>A0A829WCF8</accession>
<gene>
    <name evidence="3" type="ORF">Ccl03g_33570</name>
    <name evidence="4" type="ORF">FOC47_27055</name>
</gene>
<dbReference type="Proteomes" id="UP000315200">
    <property type="component" value="Unassembled WGS sequence"/>
</dbReference>
<dbReference type="InterPro" id="IPR018873">
    <property type="entry name" value="KilA-N_DNA-bd_domain"/>
</dbReference>
<evidence type="ECO:0000313" key="4">
    <source>
        <dbReference type="EMBL" id="QIX93880.1"/>
    </source>
</evidence>
<name>A0A829WCF8_9FIRM</name>
<evidence type="ECO:0000313" key="5">
    <source>
        <dbReference type="Proteomes" id="UP000315200"/>
    </source>
</evidence>
<proteinExistence type="predicted"/>
<dbReference type="Proteomes" id="UP000501069">
    <property type="component" value="Chromosome"/>
</dbReference>
<protein>
    <submittedName>
        <fullName evidence="3">Uncharacterized protein</fullName>
    </submittedName>
</protein>
<dbReference type="GeneID" id="57964865"/>
<reference evidence="3 5" key="1">
    <citation type="submission" date="2019-06" db="EMBL/GenBank/DDBJ databases">
        <title>Draft genome sequence of [Clostridium] clostridioforme NBRC 113352.</title>
        <authorList>
            <person name="Miura T."/>
            <person name="Furukawa M."/>
            <person name="Shimamura M."/>
            <person name="Ohyama Y."/>
            <person name="Yamazoe A."/>
            <person name="Kawasaki H."/>
        </authorList>
    </citation>
    <scope>NUCLEOTIDE SEQUENCE [LARGE SCALE GENOMIC DNA]</scope>
    <source>
        <strain evidence="3 5">NBRC 113352</strain>
    </source>
</reference>
<sequence length="291" mass="33255">MNELKNNGTQIFMGIEIPIIEGGFGENQKVILAKTISQIHGQPLKKINQLINENIDEFEFGVDILDLKSGYLESTEFLLNFMNRQSISNSTNIYLLSEQGYMLLVGFMKTEQSKKIRKKLRREYFAMREVINSDVNKKAHLLLMIYNGGQDGILASKELTQLEVQEATAPLIAENNELKPKAEFHDAVHTSINSISIGKFSGVLQKNPLFRKFGRNKLFQWLRDNDYLCICGDLRNKPTQRALSGGYMDYDEYVTDNGYGKTITTYKPLITGKGQIYFTEKLIKEFGEVHE</sequence>
<organism evidence="3 5">
    <name type="scientific">Enterocloster clostridioformis</name>
    <dbReference type="NCBI Taxonomy" id="1531"/>
    <lineage>
        <taxon>Bacteria</taxon>
        <taxon>Bacillati</taxon>
        <taxon>Bacillota</taxon>
        <taxon>Clostridia</taxon>
        <taxon>Lachnospirales</taxon>
        <taxon>Lachnospiraceae</taxon>
        <taxon>Enterocloster</taxon>
    </lineage>
</organism>
<dbReference type="Pfam" id="PF10543">
    <property type="entry name" value="ORF6N"/>
    <property type="match status" value="1"/>
</dbReference>
<dbReference type="EMBL" id="CP050964">
    <property type="protein sequence ID" value="QIX93880.1"/>
    <property type="molecule type" value="Genomic_DNA"/>
</dbReference>
<feature type="domain" description="Antirepressor protein C-terminal" evidence="1">
    <location>
        <begin position="174"/>
        <end position="283"/>
    </location>
</feature>
<dbReference type="AlphaFoldDB" id="A0A829WCF8"/>
<dbReference type="Pfam" id="PF03374">
    <property type="entry name" value="ANT"/>
    <property type="match status" value="1"/>
</dbReference>
<evidence type="ECO:0000259" key="2">
    <source>
        <dbReference type="Pfam" id="PF10543"/>
    </source>
</evidence>
<feature type="domain" description="KilA-N DNA-binding" evidence="2">
    <location>
        <begin position="27"/>
        <end position="105"/>
    </location>
</feature>
<reference evidence="4 6" key="2">
    <citation type="submission" date="2019-11" db="EMBL/GenBank/DDBJ databases">
        <title>FDA dAtabase for Regulatory Grade micrObial Sequences (FDA-ARGOS): Supporting development and validation of Infectious Disease Dx tests.</title>
        <authorList>
            <person name="Turner S."/>
            <person name="Byrd R."/>
            <person name="Tallon L."/>
            <person name="Sadzewicz L."/>
            <person name="Vavikolanu K."/>
            <person name="Mehta A."/>
            <person name="Aluvathingal J."/>
            <person name="Nadendla S."/>
            <person name="Myers T."/>
            <person name="Yan Y."/>
            <person name="Sichtig H."/>
        </authorList>
    </citation>
    <scope>NUCLEOTIDE SEQUENCE [LARGE SCALE GENOMIC DNA]</scope>
    <source>
        <strain evidence="4 6">FDAARGOS_739</strain>
    </source>
</reference>
<dbReference type="GO" id="GO:0003677">
    <property type="term" value="F:DNA binding"/>
    <property type="evidence" value="ECO:0007669"/>
    <property type="project" value="InterPro"/>
</dbReference>
<evidence type="ECO:0000259" key="1">
    <source>
        <dbReference type="Pfam" id="PF03374"/>
    </source>
</evidence>